<evidence type="ECO:0000256" key="1">
    <source>
        <dbReference type="ARBA" id="ARBA00022670"/>
    </source>
</evidence>
<dbReference type="EMBL" id="JAROKS010000021">
    <property type="protein sequence ID" value="KAK1790224.1"/>
    <property type="molecule type" value="Genomic_DNA"/>
</dbReference>
<evidence type="ECO:0000313" key="7">
    <source>
        <dbReference type="EMBL" id="KAK1790224.1"/>
    </source>
</evidence>
<dbReference type="GO" id="GO:0000139">
    <property type="term" value="C:Golgi membrane"/>
    <property type="evidence" value="ECO:0007669"/>
    <property type="project" value="TreeGrafter"/>
</dbReference>
<dbReference type="PROSITE" id="PS00137">
    <property type="entry name" value="SUBTILASE_HIS"/>
    <property type="match status" value="1"/>
</dbReference>
<evidence type="ECO:0000259" key="6">
    <source>
        <dbReference type="Pfam" id="PF00082"/>
    </source>
</evidence>
<sequence>EVFASFDLRGAHGLSHDPMPLRDEENGHGTKCAGEIAMEANNCYCGVGIAFNARVGGIRLLDGSLTDSMEASALTYNNDFIDIYTCCWGPRDDGTELTGPAMLTEKALRLGTHKGRGGKGSIFVWASGNCGMPNDHCGADGYVNSIYTIAIGTISHT</sequence>
<keyword evidence="1" id="KW-0645">Protease</keyword>
<dbReference type="SUPFAM" id="SSF52743">
    <property type="entry name" value="Subtilisin-like"/>
    <property type="match status" value="1"/>
</dbReference>
<comment type="similarity">
    <text evidence="5">Belongs to the peptidase S8 family.</text>
</comment>
<name>A0AAD8Z2D7_9TELE</name>
<keyword evidence="3" id="KW-0720">Serine protease</keyword>
<evidence type="ECO:0000256" key="5">
    <source>
        <dbReference type="PROSITE-ProRule" id="PRU01240"/>
    </source>
</evidence>
<comment type="caution">
    <text evidence="7">The sequence shown here is derived from an EMBL/GenBank/DDBJ whole genome shotgun (WGS) entry which is preliminary data.</text>
</comment>
<dbReference type="PANTHER" id="PTHR42884">
    <property type="entry name" value="PROPROTEIN CONVERTASE SUBTILISIN/KEXIN-RELATED"/>
    <property type="match status" value="1"/>
</dbReference>
<evidence type="ECO:0000256" key="4">
    <source>
        <dbReference type="ARBA" id="ARBA00023157"/>
    </source>
</evidence>
<dbReference type="InterPro" id="IPR000209">
    <property type="entry name" value="Peptidase_S8/S53_dom"/>
</dbReference>
<dbReference type="PANTHER" id="PTHR42884:SF23">
    <property type="entry name" value="FURIN-LIKE PROTEASE 2"/>
    <property type="match status" value="1"/>
</dbReference>
<dbReference type="PROSITE" id="PS51892">
    <property type="entry name" value="SUBTILASE"/>
    <property type="match status" value="1"/>
</dbReference>
<dbReference type="InterPro" id="IPR036852">
    <property type="entry name" value="Peptidase_S8/S53_dom_sf"/>
</dbReference>
<reference evidence="7" key="1">
    <citation type="submission" date="2023-03" db="EMBL/GenBank/DDBJ databases">
        <title>Electrophorus voltai genome.</title>
        <authorList>
            <person name="Bian C."/>
        </authorList>
    </citation>
    <scope>NUCLEOTIDE SEQUENCE</scope>
    <source>
        <strain evidence="7">CB-2022</strain>
        <tissue evidence="7">Muscle</tissue>
    </source>
</reference>
<dbReference type="GO" id="GO:0004252">
    <property type="term" value="F:serine-type endopeptidase activity"/>
    <property type="evidence" value="ECO:0007669"/>
    <property type="project" value="InterPro"/>
</dbReference>
<evidence type="ECO:0000313" key="8">
    <source>
        <dbReference type="Proteomes" id="UP001239994"/>
    </source>
</evidence>
<keyword evidence="4" id="KW-1015">Disulfide bond</keyword>
<protein>
    <recommendedName>
        <fullName evidence="6">Peptidase S8/S53 domain-containing protein</fullName>
    </recommendedName>
</protein>
<accession>A0AAD8Z2D7</accession>
<dbReference type="GO" id="GO:0005802">
    <property type="term" value="C:trans-Golgi network"/>
    <property type="evidence" value="ECO:0007669"/>
    <property type="project" value="TreeGrafter"/>
</dbReference>
<dbReference type="AlphaFoldDB" id="A0AAD8Z2D7"/>
<comment type="caution">
    <text evidence="5">Lacks conserved residue(s) required for the propagation of feature annotation.</text>
</comment>
<dbReference type="Pfam" id="PF00082">
    <property type="entry name" value="Peptidase_S8"/>
    <property type="match status" value="1"/>
</dbReference>
<gene>
    <name evidence="7" type="ORF">P4O66_014151</name>
</gene>
<proteinExistence type="inferred from homology"/>
<organism evidence="7 8">
    <name type="scientific">Electrophorus voltai</name>
    <dbReference type="NCBI Taxonomy" id="2609070"/>
    <lineage>
        <taxon>Eukaryota</taxon>
        <taxon>Metazoa</taxon>
        <taxon>Chordata</taxon>
        <taxon>Craniata</taxon>
        <taxon>Vertebrata</taxon>
        <taxon>Euteleostomi</taxon>
        <taxon>Actinopterygii</taxon>
        <taxon>Neopterygii</taxon>
        <taxon>Teleostei</taxon>
        <taxon>Ostariophysi</taxon>
        <taxon>Gymnotiformes</taxon>
        <taxon>Gymnotoidei</taxon>
        <taxon>Gymnotidae</taxon>
        <taxon>Electrophorus</taxon>
    </lineage>
</organism>
<keyword evidence="2" id="KW-0378">Hydrolase</keyword>
<keyword evidence="8" id="KW-1185">Reference proteome</keyword>
<dbReference type="GO" id="GO:0016485">
    <property type="term" value="P:protein processing"/>
    <property type="evidence" value="ECO:0007669"/>
    <property type="project" value="TreeGrafter"/>
</dbReference>
<evidence type="ECO:0000256" key="2">
    <source>
        <dbReference type="ARBA" id="ARBA00022801"/>
    </source>
</evidence>
<evidence type="ECO:0000256" key="3">
    <source>
        <dbReference type="ARBA" id="ARBA00022825"/>
    </source>
</evidence>
<feature type="domain" description="Peptidase S8/S53" evidence="6">
    <location>
        <begin position="18"/>
        <end position="154"/>
    </location>
</feature>
<dbReference type="Gene3D" id="3.40.50.200">
    <property type="entry name" value="Peptidase S8/S53 domain"/>
    <property type="match status" value="1"/>
</dbReference>
<dbReference type="InterPro" id="IPR022398">
    <property type="entry name" value="Peptidase_S8_His-AS"/>
</dbReference>
<dbReference type="Proteomes" id="UP001239994">
    <property type="component" value="Unassembled WGS sequence"/>
</dbReference>
<feature type="non-terminal residue" evidence="7">
    <location>
        <position position="1"/>
    </location>
</feature>